<reference evidence="1" key="1">
    <citation type="submission" date="2021-03" db="EMBL/GenBank/DDBJ databases">
        <authorList>
            <person name="Bekaert M."/>
        </authorList>
    </citation>
    <scope>NUCLEOTIDE SEQUENCE</scope>
</reference>
<dbReference type="Proteomes" id="UP000683360">
    <property type="component" value="Unassembled WGS sequence"/>
</dbReference>
<dbReference type="EMBL" id="CAJPWZ010003069">
    <property type="protein sequence ID" value="CAG2250920.1"/>
    <property type="molecule type" value="Genomic_DNA"/>
</dbReference>
<comment type="caution">
    <text evidence="1">The sequence shown here is derived from an EMBL/GenBank/DDBJ whole genome shotgun (WGS) entry which is preliminary data.</text>
</comment>
<protein>
    <submittedName>
        <fullName evidence="1">Uncharacterized protein</fullName>
    </submittedName>
</protein>
<dbReference type="AlphaFoldDB" id="A0A8S3V889"/>
<name>A0A8S3V889_MYTED</name>
<evidence type="ECO:0000313" key="1">
    <source>
        <dbReference type="EMBL" id="CAG2250920.1"/>
    </source>
</evidence>
<accession>A0A8S3V889</accession>
<gene>
    <name evidence="1" type="ORF">MEDL_62591</name>
</gene>
<keyword evidence="2" id="KW-1185">Reference proteome</keyword>
<organism evidence="1 2">
    <name type="scientific">Mytilus edulis</name>
    <name type="common">Blue mussel</name>
    <dbReference type="NCBI Taxonomy" id="6550"/>
    <lineage>
        <taxon>Eukaryota</taxon>
        <taxon>Metazoa</taxon>
        <taxon>Spiralia</taxon>
        <taxon>Lophotrochozoa</taxon>
        <taxon>Mollusca</taxon>
        <taxon>Bivalvia</taxon>
        <taxon>Autobranchia</taxon>
        <taxon>Pteriomorphia</taxon>
        <taxon>Mytilida</taxon>
        <taxon>Mytiloidea</taxon>
        <taxon>Mytilidae</taxon>
        <taxon>Mytilinae</taxon>
        <taxon>Mytilus</taxon>
    </lineage>
</organism>
<sequence>MELDSDDEKALTKTIEASFPLSERVLCTKHLKDNLKHYMSDVAAVKPDDRVIKSEMNFATEVRWSTAVRIQKFPEIQFRVVNQLKSTNSTISDAEDAYSCDFEDIREVSNDSGFLNLSTLPVCHVQVTPLKKCYSSLSKDYMLDNQQNLNHSKQDTSLPRSEKFLDEFMEPLSDCNVNNLCHKSCMINFLSNDHNRFLGNENLRYPYRFSTSPKATSLRNLVLYLNELKTIYSSFQQVDNNQEIINNENMNDSNGEP</sequence>
<evidence type="ECO:0000313" key="2">
    <source>
        <dbReference type="Proteomes" id="UP000683360"/>
    </source>
</evidence>
<proteinExistence type="predicted"/>